<keyword evidence="3" id="KW-1185">Reference proteome</keyword>
<dbReference type="Proteomes" id="UP000748025">
    <property type="component" value="Unassembled WGS sequence"/>
</dbReference>
<dbReference type="EMBL" id="SRPW01000115">
    <property type="protein sequence ID" value="KAG6017683.1"/>
    <property type="molecule type" value="Genomic_DNA"/>
</dbReference>
<protein>
    <submittedName>
        <fullName evidence="2">Uncharacterized protein</fullName>
    </submittedName>
</protein>
<evidence type="ECO:0000256" key="1">
    <source>
        <dbReference type="SAM" id="MobiDB-lite"/>
    </source>
</evidence>
<evidence type="ECO:0000313" key="2">
    <source>
        <dbReference type="EMBL" id="KAG6017683.1"/>
    </source>
</evidence>
<organism evidence="2 3">
    <name type="scientific">Claviceps pusilla</name>
    <dbReference type="NCBI Taxonomy" id="123648"/>
    <lineage>
        <taxon>Eukaryota</taxon>
        <taxon>Fungi</taxon>
        <taxon>Dikarya</taxon>
        <taxon>Ascomycota</taxon>
        <taxon>Pezizomycotina</taxon>
        <taxon>Sordariomycetes</taxon>
        <taxon>Hypocreomycetidae</taxon>
        <taxon>Hypocreales</taxon>
        <taxon>Clavicipitaceae</taxon>
        <taxon>Claviceps</taxon>
    </lineage>
</organism>
<feature type="compositionally biased region" description="Basic residues" evidence="1">
    <location>
        <begin position="72"/>
        <end position="83"/>
    </location>
</feature>
<feature type="compositionally biased region" description="Polar residues" evidence="1">
    <location>
        <begin position="56"/>
        <end position="69"/>
    </location>
</feature>
<sequence>MPDFYELCNTWESNPNRGHKINDSYRPVDLFPSVSSEGGHACPSDTYHSQPDERTSNATSQFLQRTQIGMSGKRKARPRRGRTVSRSSAITPPGSCVMAQAYSSTTGSAEAPPRKSGRHGPLSRETNANAQHNRMGHLTCYNCKARKVTVSQSQYLINCLSVPQWFKPFIFTDIESTPNLCLMEAYMPDCNIRVQRIDEAGEFTLQLSSCQTLWEKDIFKQSATCSMEQFITGLSAYHDIKFSDYLSMRQCDWDKPMEAFLQLDAMSSGVKCYLTWKSGNVGMLSLGKGPDK</sequence>
<reference evidence="2" key="1">
    <citation type="journal article" date="2020" name="bioRxiv">
        <title>Whole genome comparisons of ergot fungi reveals the divergence and evolution of species within the genus Claviceps are the result of varying mechanisms driving genome evolution and host range expansion.</title>
        <authorList>
            <person name="Wyka S.A."/>
            <person name="Mondo S.J."/>
            <person name="Liu M."/>
            <person name="Dettman J."/>
            <person name="Nalam V."/>
            <person name="Broders K.D."/>
        </authorList>
    </citation>
    <scope>NUCLEOTIDE SEQUENCE</scope>
    <source>
        <strain evidence="2">CCC 602</strain>
    </source>
</reference>
<accession>A0A9P7T2H6</accession>
<dbReference type="AlphaFoldDB" id="A0A9P7T2H6"/>
<comment type="caution">
    <text evidence="2">The sequence shown here is derived from an EMBL/GenBank/DDBJ whole genome shotgun (WGS) entry which is preliminary data.</text>
</comment>
<gene>
    <name evidence="2" type="ORF">E4U43_000505</name>
</gene>
<proteinExistence type="predicted"/>
<feature type="region of interest" description="Disordered" evidence="1">
    <location>
        <begin position="35"/>
        <end position="129"/>
    </location>
</feature>
<name>A0A9P7T2H6_9HYPO</name>
<dbReference type="OrthoDB" id="10393113at2759"/>
<evidence type="ECO:0000313" key="3">
    <source>
        <dbReference type="Proteomes" id="UP000748025"/>
    </source>
</evidence>